<evidence type="ECO:0000313" key="2">
    <source>
        <dbReference type="Proteomes" id="UP001589605"/>
    </source>
</evidence>
<dbReference type="Proteomes" id="UP001589605">
    <property type="component" value="Unassembled WGS sequence"/>
</dbReference>
<gene>
    <name evidence="1" type="ORF">ACFFVB_18325</name>
</gene>
<evidence type="ECO:0008006" key="3">
    <source>
        <dbReference type="Google" id="ProtNLM"/>
    </source>
</evidence>
<name>A0ABV5F7F4_9FLAO</name>
<protein>
    <recommendedName>
        <fullName evidence="3">Helix-turn-helix domain-containing protein</fullName>
    </recommendedName>
</protein>
<dbReference type="RefSeq" id="WP_382384721.1">
    <property type="nucleotide sequence ID" value="NZ_JBHMEZ010000032.1"/>
</dbReference>
<dbReference type="EMBL" id="JBHMEZ010000032">
    <property type="protein sequence ID" value="MFB9055043.1"/>
    <property type="molecule type" value="Genomic_DNA"/>
</dbReference>
<sequence>MKTPRNKAELTPTEQTYVTNNYTTTSMNDMCAKLDVPYSRVRKFMRLNNLTLSPEQLKHIIGKYHRSGSPKREAVSLKPKPQPQHNLPFWERRINHVTGFPVY</sequence>
<accession>A0ABV5F7F4</accession>
<keyword evidence="2" id="KW-1185">Reference proteome</keyword>
<proteinExistence type="predicted"/>
<comment type="caution">
    <text evidence="1">The sequence shown here is derived from an EMBL/GenBank/DDBJ whole genome shotgun (WGS) entry which is preliminary data.</text>
</comment>
<evidence type="ECO:0000313" key="1">
    <source>
        <dbReference type="EMBL" id="MFB9055043.1"/>
    </source>
</evidence>
<organism evidence="1 2">
    <name type="scientific">Formosa undariae</name>
    <dbReference type="NCBI Taxonomy" id="1325436"/>
    <lineage>
        <taxon>Bacteria</taxon>
        <taxon>Pseudomonadati</taxon>
        <taxon>Bacteroidota</taxon>
        <taxon>Flavobacteriia</taxon>
        <taxon>Flavobacteriales</taxon>
        <taxon>Flavobacteriaceae</taxon>
        <taxon>Formosa</taxon>
    </lineage>
</organism>
<reference evidence="1 2" key="1">
    <citation type="submission" date="2024-09" db="EMBL/GenBank/DDBJ databases">
        <authorList>
            <person name="Sun Q."/>
            <person name="Mori K."/>
        </authorList>
    </citation>
    <scope>NUCLEOTIDE SEQUENCE [LARGE SCALE GENOMIC DNA]</scope>
    <source>
        <strain evidence="1 2">CECT 8286</strain>
    </source>
</reference>